<sequence length="57" mass="6387">MDETRTQWKRKVGVAVGDGKEASGLTHEIRFISSPPPSKQKGDTLSKTQYRNKVNDL</sequence>
<reference evidence="2 3" key="2">
    <citation type="journal article" date="2009" name="PLoS ONE">
        <title>An integrated genetic and cytogenetic map of the cucumber genome.</title>
        <authorList>
            <person name="Ren Y."/>
            <person name="Zhang Z."/>
            <person name="Liu J."/>
            <person name="Staub J.E."/>
            <person name="Han Y."/>
            <person name="Cheng Z."/>
            <person name="Li X."/>
            <person name="Lu J."/>
            <person name="Miao H."/>
            <person name="Kang H."/>
            <person name="Xie B."/>
            <person name="Gu X."/>
            <person name="Wang X."/>
            <person name="Du Y."/>
            <person name="Jin W."/>
            <person name="Huang S."/>
        </authorList>
    </citation>
    <scope>NUCLEOTIDE SEQUENCE [LARGE SCALE GENOMIC DNA]</scope>
    <source>
        <strain evidence="3">cv. 9930</strain>
    </source>
</reference>
<protein>
    <submittedName>
        <fullName evidence="2">Uncharacterized protein</fullName>
    </submittedName>
</protein>
<name>A0A0A0KBJ9_CUCSA</name>
<evidence type="ECO:0000313" key="3">
    <source>
        <dbReference type="Proteomes" id="UP000029981"/>
    </source>
</evidence>
<feature type="compositionally biased region" description="Polar residues" evidence="1">
    <location>
        <begin position="43"/>
        <end position="57"/>
    </location>
</feature>
<feature type="region of interest" description="Disordered" evidence="1">
    <location>
        <begin position="26"/>
        <end position="57"/>
    </location>
</feature>
<evidence type="ECO:0000313" key="2">
    <source>
        <dbReference type="EMBL" id="KGN47040.1"/>
    </source>
</evidence>
<evidence type="ECO:0000256" key="1">
    <source>
        <dbReference type="SAM" id="MobiDB-lite"/>
    </source>
</evidence>
<dbReference type="AlphaFoldDB" id="A0A0A0KBJ9"/>
<dbReference type="Gramene" id="KGN47040">
    <property type="protein sequence ID" value="KGN47040"/>
    <property type="gene ID" value="Csa_6G179470"/>
</dbReference>
<organism evidence="2 3">
    <name type="scientific">Cucumis sativus</name>
    <name type="common">Cucumber</name>
    <dbReference type="NCBI Taxonomy" id="3659"/>
    <lineage>
        <taxon>Eukaryota</taxon>
        <taxon>Viridiplantae</taxon>
        <taxon>Streptophyta</taxon>
        <taxon>Embryophyta</taxon>
        <taxon>Tracheophyta</taxon>
        <taxon>Spermatophyta</taxon>
        <taxon>Magnoliopsida</taxon>
        <taxon>eudicotyledons</taxon>
        <taxon>Gunneridae</taxon>
        <taxon>Pentapetalae</taxon>
        <taxon>rosids</taxon>
        <taxon>fabids</taxon>
        <taxon>Cucurbitales</taxon>
        <taxon>Cucurbitaceae</taxon>
        <taxon>Benincaseae</taxon>
        <taxon>Cucumis</taxon>
    </lineage>
</organism>
<dbReference type="Proteomes" id="UP000029981">
    <property type="component" value="Chromosome 6"/>
</dbReference>
<gene>
    <name evidence="2" type="ORF">Csa_6G179470</name>
</gene>
<reference evidence="2 3" key="1">
    <citation type="journal article" date="2009" name="Nat. Genet.">
        <title>The genome of the cucumber, Cucumis sativus L.</title>
        <authorList>
            <person name="Huang S."/>
            <person name="Li R."/>
            <person name="Zhang Z."/>
            <person name="Li L."/>
            <person name="Gu X."/>
            <person name="Fan W."/>
            <person name="Lucas W.J."/>
            <person name="Wang X."/>
            <person name="Xie B."/>
            <person name="Ni P."/>
            <person name="Ren Y."/>
            <person name="Zhu H."/>
            <person name="Li J."/>
            <person name="Lin K."/>
            <person name="Jin W."/>
            <person name="Fei Z."/>
            <person name="Li G."/>
            <person name="Staub J."/>
            <person name="Kilian A."/>
            <person name="van der Vossen E.A."/>
            <person name="Wu Y."/>
            <person name="Guo J."/>
            <person name="He J."/>
            <person name="Jia Z."/>
            <person name="Ren Y."/>
            <person name="Tian G."/>
            <person name="Lu Y."/>
            <person name="Ruan J."/>
            <person name="Qian W."/>
            <person name="Wang M."/>
            <person name="Huang Q."/>
            <person name="Li B."/>
            <person name="Xuan Z."/>
            <person name="Cao J."/>
            <person name="Asan"/>
            <person name="Wu Z."/>
            <person name="Zhang J."/>
            <person name="Cai Q."/>
            <person name="Bai Y."/>
            <person name="Zhao B."/>
            <person name="Han Y."/>
            <person name="Li Y."/>
            <person name="Li X."/>
            <person name="Wang S."/>
            <person name="Shi Q."/>
            <person name="Liu S."/>
            <person name="Cho W.K."/>
            <person name="Kim J.Y."/>
            <person name="Xu Y."/>
            <person name="Heller-Uszynska K."/>
            <person name="Miao H."/>
            <person name="Cheng Z."/>
            <person name="Zhang S."/>
            <person name="Wu J."/>
            <person name="Yang Y."/>
            <person name="Kang H."/>
            <person name="Li M."/>
            <person name="Liang H."/>
            <person name="Ren X."/>
            <person name="Shi Z."/>
            <person name="Wen M."/>
            <person name="Jian M."/>
            <person name="Yang H."/>
            <person name="Zhang G."/>
            <person name="Yang Z."/>
            <person name="Chen R."/>
            <person name="Liu S."/>
            <person name="Li J."/>
            <person name="Ma L."/>
            <person name="Liu H."/>
            <person name="Zhou Y."/>
            <person name="Zhao J."/>
            <person name="Fang X."/>
            <person name="Li G."/>
            <person name="Fang L."/>
            <person name="Li Y."/>
            <person name="Liu D."/>
            <person name="Zheng H."/>
            <person name="Zhang Y."/>
            <person name="Qin N."/>
            <person name="Li Z."/>
            <person name="Yang G."/>
            <person name="Yang S."/>
            <person name="Bolund L."/>
            <person name="Kristiansen K."/>
            <person name="Zheng H."/>
            <person name="Li S."/>
            <person name="Zhang X."/>
            <person name="Yang H."/>
            <person name="Wang J."/>
            <person name="Sun R."/>
            <person name="Zhang B."/>
            <person name="Jiang S."/>
            <person name="Wang J."/>
            <person name="Du Y."/>
            <person name="Li S."/>
        </authorList>
    </citation>
    <scope>NUCLEOTIDE SEQUENCE [LARGE SCALE GENOMIC DNA]</scope>
    <source>
        <strain evidence="3">cv. 9930</strain>
    </source>
</reference>
<dbReference type="STRING" id="3659.A0A0A0KBJ9"/>
<proteinExistence type="predicted"/>
<dbReference type="EMBL" id="CM002927">
    <property type="protein sequence ID" value="KGN47040.1"/>
    <property type="molecule type" value="Genomic_DNA"/>
</dbReference>
<accession>A0A0A0KBJ9</accession>
<reference evidence="2 3" key="4">
    <citation type="journal article" date="2011" name="BMC Genomics">
        <title>RNA-Seq improves annotation of protein-coding genes in the cucumber genome.</title>
        <authorList>
            <person name="Li Z."/>
            <person name="Zhang Z."/>
            <person name="Yan P."/>
            <person name="Huang S."/>
            <person name="Fei Z."/>
            <person name="Lin K."/>
        </authorList>
    </citation>
    <scope>NUCLEOTIDE SEQUENCE [LARGE SCALE GENOMIC DNA]</scope>
    <source>
        <strain evidence="3">cv. 9930</strain>
    </source>
</reference>
<reference evidence="2 3" key="3">
    <citation type="journal article" date="2010" name="BMC Genomics">
        <title>Transcriptome sequencing and comparative analysis of cucumber flowers with different sex types.</title>
        <authorList>
            <person name="Guo S."/>
            <person name="Zheng Y."/>
            <person name="Joung J.G."/>
            <person name="Liu S."/>
            <person name="Zhang Z."/>
            <person name="Crasta O.R."/>
            <person name="Sobral B.W."/>
            <person name="Xu Y."/>
            <person name="Huang S."/>
            <person name="Fei Z."/>
        </authorList>
    </citation>
    <scope>NUCLEOTIDE SEQUENCE [LARGE SCALE GENOMIC DNA]</scope>
    <source>
        <strain evidence="3">cv. 9930</strain>
    </source>
</reference>
<keyword evidence="3" id="KW-1185">Reference proteome</keyword>